<evidence type="ECO:0000256" key="8">
    <source>
        <dbReference type="ARBA" id="ARBA00023163"/>
    </source>
</evidence>
<dbReference type="NCBIfam" id="TIGR02395">
    <property type="entry name" value="rpoN_sigma"/>
    <property type="match status" value="1"/>
</dbReference>
<dbReference type="GO" id="GO:0001216">
    <property type="term" value="F:DNA-binding transcription activator activity"/>
    <property type="evidence" value="ECO:0007669"/>
    <property type="project" value="InterPro"/>
</dbReference>
<dbReference type="PANTHER" id="PTHR32248:SF4">
    <property type="entry name" value="RNA POLYMERASE SIGMA-54 FACTOR"/>
    <property type="match status" value="1"/>
</dbReference>
<evidence type="ECO:0000259" key="11">
    <source>
        <dbReference type="Pfam" id="PF04963"/>
    </source>
</evidence>
<keyword evidence="6" id="KW-0731">Sigma factor</keyword>
<evidence type="ECO:0000256" key="5">
    <source>
        <dbReference type="ARBA" id="ARBA00023015"/>
    </source>
</evidence>
<gene>
    <name evidence="12" type="ORF">MNBD_GAMMA20-1611</name>
</gene>
<comment type="similarity">
    <text evidence="1">Belongs to the sigma-54 factor family.</text>
</comment>
<evidence type="ECO:0000256" key="1">
    <source>
        <dbReference type="ARBA" id="ARBA00008798"/>
    </source>
</evidence>
<name>A0A3B1B590_9ZZZZ</name>
<dbReference type="Gene3D" id="1.10.10.60">
    <property type="entry name" value="Homeodomain-like"/>
    <property type="match status" value="1"/>
</dbReference>
<dbReference type="NCBIfam" id="NF004595">
    <property type="entry name" value="PRK05932.1-2"/>
    <property type="match status" value="1"/>
</dbReference>
<feature type="domain" description="RNA polymerase sigma factor 54 core-binding" evidence="11">
    <location>
        <begin position="128"/>
        <end position="322"/>
    </location>
</feature>
<dbReference type="FunFam" id="1.10.10.60:FF:000045">
    <property type="entry name" value="RNA polymerase sigma-54 factor"/>
    <property type="match status" value="1"/>
</dbReference>
<keyword evidence="2" id="KW-0240">DNA-directed RNA polymerase</keyword>
<dbReference type="InterPro" id="IPR007046">
    <property type="entry name" value="RNA_pol_sigma_54_core-bd"/>
</dbReference>
<feature type="compositionally biased region" description="Low complexity" evidence="9">
    <location>
        <begin position="56"/>
        <end position="65"/>
    </location>
</feature>
<dbReference type="Gene3D" id="1.10.10.1330">
    <property type="entry name" value="RNA polymerase sigma-54 factor, core-binding domain"/>
    <property type="match status" value="1"/>
</dbReference>
<reference evidence="12" key="1">
    <citation type="submission" date="2018-06" db="EMBL/GenBank/DDBJ databases">
        <authorList>
            <person name="Zhirakovskaya E."/>
        </authorList>
    </citation>
    <scope>NUCLEOTIDE SEQUENCE</scope>
</reference>
<dbReference type="PIRSF" id="PIRSF000774">
    <property type="entry name" value="RpoN"/>
    <property type="match status" value="1"/>
</dbReference>
<dbReference type="GO" id="GO:0006352">
    <property type="term" value="P:DNA-templated transcription initiation"/>
    <property type="evidence" value="ECO:0007669"/>
    <property type="project" value="InterPro"/>
</dbReference>
<dbReference type="PRINTS" id="PR00045">
    <property type="entry name" value="SIGMA54FCT"/>
</dbReference>
<feature type="region of interest" description="Disordered" evidence="9">
    <location>
        <begin position="56"/>
        <end position="136"/>
    </location>
</feature>
<dbReference type="PROSITE" id="PS00718">
    <property type="entry name" value="SIGMA54_2"/>
    <property type="match status" value="1"/>
</dbReference>
<keyword evidence="5" id="KW-0805">Transcription regulation</keyword>
<dbReference type="GO" id="GO:0016779">
    <property type="term" value="F:nucleotidyltransferase activity"/>
    <property type="evidence" value="ECO:0007669"/>
    <property type="project" value="UniProtKB-KW"/>
</dbReference>
<evidence type="ECO:0000313" key="12">
    <source>
        <dbReference type="EMBL" id="VAX00257.1"/>
    </source>
</evidence>
<dbReference type="FunFam" id="1.10.10.1330:FF:000001">
    <property type="entry name" value="RNA polymerase sigma-54 factor"/>
    <property type="match status" value="1"/>
</dbReference>
<keyword evidence="8" id="KW-0804">Transcription</keyword>
<evidence type="ECO:0000256" key="2">
    <source>
        <dbReference type="ARBA" id="ARBA00022478"/>
    </source>
</evidence>
<evidence type="ECO:0000256" key="3">
    <source>
        <dbReference type="ARBA" id="ARBA00022679"/>
    </source>
</evidence>
<keyword evidence="3" id="KW-0808">Transferase</keyword>
<dbReference type="InterPro" id="IPR000394">
    <property type="entry name" value="RNA_pol_sigma_54"/>
</dbReference>
<dbReference type="Pfam" id="PF04552">
    <property type="entry name" value="Sigma54_DBD"/>
    <property type="match status" value="1"/>
</dbReference>
<accession>A0A3B1B590</accession>
<keyword evidence="4" id="KW-0548">Nucleotidyltransferase</keyword>
<dbReference type="GO" id="GO:0000428">
    <property type="term" value="C:DNA-directed RNA polymerase complex"/>
    <property type="evidence" value="ECO:0007669"/>
    <property type="project" value="UniProtKB-KW"/>
</dbReference>
<feature type="compositionally biased region" description="Acidic residues" evidence="9">
    <location>
        <begin position="92"/>
        <end position="110"/>
    </location>
</feature>
<dbReference type="InterPro" id="IPR038709">
    <property type="entry name" value="RpoN_core-bd_sf"/>
</dbReference>
<dbReference type="NCBIfam" id="NF009118">
    <property type="entry name" value="PRK12469.1"/>
    <property type="match status" value="1"/>
</dbReference>
<evidence type="ECO:0000256" key="9">
    <source>
        <dbReference type="SAM" id="MobiDB-lite"/>
    </source>
</evidence>
<dbReference type="PROSITE" id="PS50044">
    <property type="entry name" value="SIGMA54_3"/>
    <property type="match status" value="1"/>
</dbReference>
<evidence type="ECO:0000256" key="6">
    <source>
        <dbReference type="ARBA" id="ARBA00023082"/>
    </source>
</evidence>
<protein>
    <submittedName>
        <fullName evidence="12">RNA polymerase sigma-54 factor RpoN</fullName>
    </submittedName>
</protein>
<dbReference type="Pfam" id="PF04963">
    <property type="entry name" value="Sigma54_CBD"/>
    <property type="match status" value="1"/>
</dbReference>
<proteinExistence type="inferred from homology"/>
<dbReference type="GO" id="GO:0016987">
    <property type="term" value="F:sigma factor activity"/>
    <property type="evidence" value="ECO:0007669"/>
    <property type="project" value="UniProtKB-KW"/>
</dbReference>
<keyword evidence="7" id="KW-0238">DNA-binding</keyword>
<feature type="domain" description="RNA polymerase sigma factor 54 DNA-binding" evidence="10">
    <location>
        <begin position="335"/>
        <end position="492"/>
    </location>
</feature>
<dbReference type="InterPro" id="IPR007634">
    <property type="entry name" value="RNA_pol_sigma_54_DNA-bd"/>
</dbReference>
<dbReference type="PROSITE" id="PS00717">
    <property type="entry name" value="SIGMA54_1"/>
    <property type="match status" value="1"/>
</dbReference>
<evidence type="ECO:0000259" key="10">
    <source>
        <dbReference type="Pfam" id="PF04552"/>
    </source>
</evidence>
<dbReference type="EMBL" id="UOFU01000195">
    <property type="protein sequence ID" value="VAX00257.1"/>
    <property type="molecule type" value="Genomic_DNA"/>
</dbReference>
<dbReference type="AlphaFoldDB" id="A0A3B1B590"/>
<dbReference type="PANTHER" id="PTHR32248">
    <property type="entry name" value="RNA POLYMERASE SIGMA-54 FACTOR"/>
    <property type="match status" value="1"/>
</dbReference>
<evidence type="ECO:0000256" key="4">
    <source>
        <dbReference type="ARBA" id="ARBA00022695"/>
    </source>
</evidence>
<sequence>MKQTLQLKLGQQLTMTPQLQQAIRLLQLSTLELQTEIQEALESNPMLEMVEDGAADGDAAAEGAAPSATDNGTHEENPAPTEDASERAADSQSEDMPNDLPVDSDWEDTYESYTPVTRGAQDGEFSDFEQPASADESLQDHLHWQLNLTPFNDTDRIIATTLIDAVDDDGYFTSSCEEVHQSLQEELDIELDEVEAVLNRVQDFDPPGVAARNLQESMLLQLRYYDADTPWLTEARRIVGEHFNLLAKRDFHTLKRRMKLPENDLQPVIQLIQTLNPRPGGQIASTPPEYIIPDVFVKKVKDQWRVELNPDIAPKIAINNLYAGMAKQNATKDAAFLKNSLQEARWFLKSLRSRNETLLKVSNCIVERQRGFFDYGEEAMKPMVMHDIAEVVEMHESTISRVTTKKYMHTPRGIFELKYFFSSHVGTASGGECSATAIRAILKKLIAAENPGKPLSDNKLAQLLGEQGINVARRTVAKYREAMSIAPSNERKCLS</sequence>
<evidence type="ECO:0000256" key="7">
    <source>
        <dbReference type="ARBA" id="ARBA00023125"/>
    </source>
</evidence>
<organism evidence="12">
    <name type="scientific">hydrothermal vent metagenome</name>
    <dbReference type="NCBI Taxonomy" id="652676"/>
    <lineage>
        <taxon>unclassified sequences</taxon>
        <taxon>metagenomes</taxon>
        <taxon>ecological metagenomes</taxon>
    </lineage>
</organism>
<dbReference type="GO" id="GO:0003677">
    <property type="term" value="F:DNA binding"/>
    <property type="evidence" value="ECO:0007669"/>
    <property type="project" value="UniProtKB-KW"/>
</dbReference>
<dbReference type="Pfam" id="PF00309">
    <property type="entry name" value="Sigma54_AID"/>
    <property type="match status" value="1"/>
</dbReference>